<dbReference type="EMBL" id="MNZT01000067">
    <property type="protein sequence ID" value="OIP97123.1"/>
    <property type="molecule type" value="Genomic_DNA"/>
</dbReference>
<organism evidence="1 2">
    <name type="scientific">Candidatus Wirthbacteria bacterium CG2_30_54_11</name>
    <dbReference type="NCBI Taxonomy" id="1817892"/>
    <lineage>
        <taxon>Bacteria</taxon>
        <taxon>Candidatus Wirthbacteria</taxon>
    </lineage>
</organism>
<dbReference type="InterPro" id="IPR027417">
    <property type="entry name" value="P-loop_NTPase"/>
</dbReference>
<dbReference type="AlphaFoldDB" id="A0A1J5IK96"/>
<evidence type="ECO:0008006" key="3">
    <source>
        <dbReference type="Google" id="ProtNLM"/>
    </source>
</evidence>
<dbReference type="Proteomes" id="UP000183245">
    <property type="component" value="Unassembled WGS sequence"/>
</dbReference>
<evidence type="ECO:0000313" key="1">
    <source>
        <dbReference type="EMBL" id="OIP97123.1"/>
    </source>
</evidence>
<evidence type="ECO:0000313" key="2">
    <source>
        <dbReference type="Proteomes" id="UP000183245"/>
    </source>
</evidence>
<dbReference type="Gene3D" id="3.40.50.300">
    <property type="entry name" value="P-loop containing nucleotide triphosphate hydrolases"/>
    <property type="match status" value="1"/>
</dbReference>
<comment type="caution">
    <text evidence="1">The sequence shown here is derived from an EMBL/GenBank/DDBJ whole genome shotgun (WGS) entry which is preliminary data.</text>
</comment>
<accession>A0A1J5IK96</accession>
<proteinExistence type="predicted"/>
<reference evidence="1 2" key="1">
    <citation type="journal article" date="2016" name="Environ. Microbiol.">
        <title>Genomic resolution of a cold subsurface aquifer community provides metabolic insights for novel microbes adapted to high CO concentrations.</title>
        <authorList>
            <person name="Probst A.J."/>
            <person name="Castelle C.J."/>
            <person name="Singh A."/>
            <person name="Brown C.T."/>
            <person name="Anantharaman K."/>
            <person name="Sharon I."/>
            <person name="Hug L.A."/>
            <person name="Burstein D."/>
            <person name="Emerson J.B."/>
            <person name="Thomas B.C."/>
            <person name="Banfield J.F."/>
        </authorList>
    </citation>
    <scope>NUCLEOTIDE SEQUENCE [LARGE SCALE GENOMIC DNA]</scope>
    <source>
        <strain evidence="1">CG2_30_54_11</strain>
    </source>
</reference>
<dbReference type="Pfam" id="PF13189">
    <property type="entry name" value="Cytidylate_kin2"/>
    <property type="match status" value="1"/>
</dbReference>
<dbReference type="SUPFAM" id="SSF52540">
    <property type="entry name" value="P-loop containing nucleoside triphosphate hydrolases"/>
    <property type="match status" value="1"/>
</dbReference>
<name>A0A1J5IK96_9BACT</name>
<sequence length="174" mass="20488">MNYSKIILCGRRCCGKTTLFWDLQKALNWSTFSMSLYIRDYLHRFNLRNSDQIDAQSGDISREIDERVRLLLTTSDHIVIDARVYGHIDEPLPGTLKVLLTADEAVRVARAAFREGTSSEVQRKRLIRKEDSWIEKMHRMYPFDFFDRRYYDLVVDTTRLTPSQVMDKVFVALN</sequence>
<gene>
    <name evidence="1" type="ORF">AUK40_03945</name>
</gene>
<dbReference type="STRING" id="1817892.AUK40_03945"/>
<protein>
    <recommendedName>
        <fullName evidence="3">Cytidylate kinase</fullName>
    </recommendedName>
</protein>